<feature type="compositionally biased region" description="Pro residues" evidence="1">
    <location>
        <begin position="103"/>
        <end position="113"/>
    </location>
</feature>
<comment type="caution">
    <text evidence="3">The sequence shown here is derived from an EMBL/GenBank/DDBJ whole genome shotgun (WGS) entry which is preliminary data.</text>
</comment>
<feature type="compositionally biased region" description="Pro residues" evidence="1">
    <location>
        <begin position="58"/>
        <end position="81"/>
    </location>
</feature>
<dbReference type="RefSeq" id="WP_189918884.1">
    <property type="nucleotide sequence ID" value="NZ_BMSI01000002.1"/>
</dbReference>
<evidence type="ECO:0000313" key="3">
    <source>
        <dbReference type="EMBL" id="GHI60495.1"/>
    </source>
</evidence>
<name>A0ABQ3RXI0_9ACTN</name>
<dbReference type="EMBL" id="BNEB01000002">
    <property type="protein sequence ID" value="GHI60495.1"/>
    <property type="molecule type" value="Genomic_DNA"/>
</dbReference>
<keyword evidence="2" id="KW-0812">Transmembrane</keyword>
<keyword evidence="2" id="KW-0472">Membrane</keyword>
<evidence type="ECO:0000313" key="4">
    <source>
        <dbReference type="Proteomes" id="UP000649259"/>
    </source>
</evidence>
<keyword evidence="4" id="KW-1185">Reference proteome</keyword>
<accession>A0ABQ3RXI0</accession>
<dbReference type="GeneID" id="91470045"/>
<gene>
    <name evidence="3" type="ORF">Saso_21450</name>
</gene>
<dbReference type="Proteomes" id="UP000649259">
    <property type="component" value="Unassembled WGS sequence"/>
</dbReference>
<reference evidence="4" key="1">
    <citation type="submission" date="2023-07" db="EMBL/GenBank/DDBJ databases">
        <title>Whole genome shotgun sequence of Streptomyces cacaoi subsp. asoensis NBRC 13813.</title>
        <authorList>
            <person name="Komaki H."/>
            <person name="Tamura T."/>
        </authorList>
    </citation>
    <scope>NUCLEOTIDE SEQUENCE [LARGE SCALE GENOMIC DNA]</scope>
    <source>
        <strain evidence="4">NBRC 13813</strain>
    </source>
</reference>
<feature type="region of interest" description="Disordered" evidence="1">
    <location>
        <begin position="48"/>
        <end position="133"/>
    </location>
</feature>
<evidence type="ECO:0008006" key="5">
    <source>
        <dbReference type="Google" id="ProtNLM"/>
    </source>
</evidence>
<organism evidence="3 4">
    <name type="scientific">Streptomyces asoensis</name>
    <dbReference type="NCBI Taxonomy" id="249586"/>
    <lineage>
        <taxon>Bacteria</taxon>
        <taxon>Bacillati</taxon>
        <taxon>Actinomycetota</taxon>
        <taxon>Actinomycetes</taxon>
        <taxon>Kitasatosporales</taxon>
        <taxon>Streptomycetaceae</taxon>
        <taxon>Streptomyces</taxon>
    </lineage>
</organism>
<sequence>MSGWITLGIGTAAALCPLPGAGGPAVVVDTTPPTAHVVLCAADGRVEIGTSPERGPATPSPSPVRRPPRAPAPATPAPRPMGRPKAPRPLVALPRPAQRPAQRPSPAPRPTPPAVAHDAPAPAAAPPRPAPFRWVPRFHYGSRAARPAPGGLSTMTTTVVITTPAVLAAAALRPGSRRRNGR</sequence>
<keyword evidence="2" id="KW-1133">Transmembrane helix</keyword>
<feature type="compositionally biased region" description="Low complexity" evidence="1">
    <location>
        <begin position="88"/>
        <end position="102"/>
    </location>
</feature>
<evidence type="ECO:0000256" key="1">
    <source>
        <dbReference type="SAM" id="MobiDB-lite"/>
    </source>
</evidence>
<protein>
    <recommendedName>
        <fullName evidence="5">Proline-rich protein</fullName>
    </recommendedName>
</protein>
<evidence type="ECO:0000256" key="2">
    <source>
        <dbReference type="SAM" id="Phobius"/>
    </source>
</evidence>
<feature type="transmembrane region" description="Helical" evidence="2">
    <location>
        <begin position="152"/>
        <end position="172"/>
    </location>
</feature>
<proteinExistence type="predicted"/>